<dbReference type="SUPFAM" id="SSF50129">
    <property type="entry name" value="GroES-like"/>
    <property type="match status" value="1"/>
</dbReference>
<dbReference type="EMBL" id="DF973330">
    <property type="protein sequence ID" value="GAU26159.1"/>
    <property type="molecule type" value="Genomic_DNA"/>
</dbReference>
<dbReference type="Gene3D" id="3.40.50.720">
    <property type="entry name" value="NAD(P)-binding Rossmann-like Domain"/>
    <property type="match status" value="1"/>
</dbReference>
<organism evidence="4 5">
    <name type="scientific">Trifolium subterraneum</name>
    <name type="common">Subterranean clover</name>
    <dbReference type="NCBI Taxonomy" id="3900"/>
    <lineage>
        <taxon>Eukaryota</taxon>
        <taxon>Viridiplantae</taxon>
        <taxon>Streptophyta</taxon>
        <taxon>Embryophyta</taxon>
        <taxon>Tracheophyta</taxon>
        <taxon>Spermatophyta</taxon>
        <taxon>Magnoliopsida</taxon>
        <taxon>eudicotyledons</taxon>
        <taxon>Gunneridae</taxon>
        <taxon>Pentapetalae</taxon>
        <taxon>rosids</taxon>
        <taxon>fabids</taxon>
        <taxon>Fabales</taxon>
        <taxon>Fabaceae</taxon>
        <taxon>Papilionoideae</taxon>
        <taxon>50 kb inversion clade</taxon>
        <taxon>NPAAA clade</taxon>
        <taxon>Hologalegina</taxon>
        <taxon>IRL clade</taxon>
        <taxon>Trifolieae</taxon>
        <taxon>Trifolium</taxon>
    </lineage>
</organism>
<dbReference type="Pfam" id="PF16884">
    <property type="entry name" value="ADH_N_2"/>
    <property type="match status" value="1"/>
</dbReference>
<dbReference type="InterPro" id="IPR013149">
    <property type="entry name" value="ADH-like_C"/>
</dbReference>
<name>A0A2Z6N405_TRISU</name>
<dbReference type="InterPro" id="IPR011032">
    <property type="entry name" value="GroES-like_sf"/>
</dbReference>
<dbReference type="CDD" id="cd08295">
    <property type="entry name" value="double_bond_reductase_like"/>
    <property type="match status" value="1"/>
</dbReference>
<dbReference type="GO" id="GO:0032440">
    <property type="term" value="F:2-alkenal reductase [NAD(P)H] activity"/>
    <property type="evidence" value="ECO:0007669"/>
    <property type="project" value="TreeGrafter"/>
</dbReference>
<dbReference type="Gene3D" id="3.90.180.10">
    <property type="entry name" value="Medium-chain alcohol dehydrogenases, catalytic domain"/>
    <property type="match status" value="1"/>
</dbReference>
<dbReference type="InterPro" id="IPR036291">
    <property type="entry name" value="NAD(P)-bd_dom_sf"/>
</dbReference>
<keyword evidence="5" id="KW-1185">Reference proteome</keyword>
<evidence type="ECO:0000313" key="4">
    <source>
        <dbReference type="EMBL" id="GAU26159.1"/>
    </source>
</evidence>
<protein>
    <recommendedName>
        <fullName evidence="6">Enoyl reductase (ER) domain-containing protein</fullName>
    </recommendedName>
</protein>
<dbReference type="FunFam" id="3.40.50.720:FF:000121">
    <property type="entry name" value="Prostaglandin reductase 2"/>
    <property type="match status" value="1"/>
</dbReference>
<accession>A0A2Z6N405</accession>
<evidence type="ECO:0000259" key="2">
    <source>
        <dbReference type="Pfam" id="PF00107"/>
    </source>
</evidence>
<evidence type="ECO:0008006" key="6">
    <source>
        <dbReference type="Google" id="ProtNLM"/>
    </source>
</evidence>
<dbReference type="Proteomes" id="UP000242715">
    <property type="component" value="Unassembled WGS sequence"/>
</dbReference>
<evidence type="ECO:0000259" key="3">
    <source>
        <dbReference type="Pfam" id="PF16884"/>
    </source>
</evidence>
<dbReference type="InterPro" id="IPR045010">
    <property type="entry name" value="MDR_fam"/>
</dbReference>
<dbReference type="Pfam" id="PF00107">
    <property type="entry name" value="ADH_zinc_N"/>
    <property type="match status" value="1"/>
</dbReference>
<sequence>MAQVSNKKVILKDYVSGFPKESDMNIVDSTITLKIPEGSNDVVLLKNLYLSCDPYMRTLMSDPENSINPRAYTPKSPIAGYGVSKVLESTHKDYKEGELVWGLTNWEEYSLIHAAQIHFKIEHTDVPLSYYTGILGMPGMTAYSGFFEVGSPKKGENVFVSAASGAVGQLVGQFAKLHGCYVVGSAGSKEKVDLLKNKFGYDEAINYKEEQDLDAALKRYFPDGIDIYFENVGGKTLDAVLLNMKIHGRIPVCGMISQYNLTQHEGVTNLAHLIYKRIRMQGFVVVDYYHLYAKFLEFVLPHIREGKVVYVEDIAEGLEKGPAALVGIFKGQNVGKQVLVVARE</sequence>
<dbReference type="PANTHER" id="PTHR43205:SF7">
    <property type="entry name" value="PROSTAGLANDIN REDUCTASE 1"/>
    <property type="match status" value="1"/>
</dbReference>
<evidence type="ECO:0000313" key="5">
    <source>
        <dbReference type="Proteomes" id="UP000242715"/>
    </source>
</evidence>
<dbReference type="PANTHER" id="PTHR43205">
    <property type="entry name" value="PROSTAGLANDIN REDUCTASE"/>
    <property type="match status" value="1"/>
</dbReference>
<dbReference type="InterPro" id="IPR041694">
    <property type="entry name" value="ADH_N_2"/>
</dbReference>
<dbReference type="SUPFAM" id="SSF51735">
    <property type="entry name" value="NAD(P)-binding Rossmann-fold domains"/>
    <property type="match status" value="1"/>
</dbReference>
<reference evidence="5" key="1">
    <citation type="journal article" date="2017" name="Front. Plant Sci.">
        <title>Climate Clever Clovers: New Paradigm to Reduce the Environmental Footprint of Ruminants by Breeding Low Methanogenic Forages Utilizing Haplotype Variation.</title>
        <authorList>
            <person name="Kaur P."/>
            <person name="Appels R."/>
            <person name="Bayer P.E."/>
            <person name="Keeble-Gagnere G."/>
            <person name="Wang J."/>
            <person name="Hirakawa H."/>
            <person name="Shirasawa K."/>
            <person name="Vercoe P."/>
            <person name="Stefanova K."/>
            <person name="Durmic Z."/>
            <person name="Nichols P."/>
            <person name="Revell C."/>
            <person name="Isobe S.N."/>
            <person name="Edwards D."/>
            <person name="Erskine W."/>
        </authorList>
    </citation>
    <scope>NUCLEOTIDE SEQUENCE [LARGE SCALE GENOMIC DNA]</scope>
    <source>
        <strain evidence="5">cv. Daliak</strain>
    </source>
</reference>
<proteinExistence type="predicted"/>
<feature type="domain" description="Alcohol dehydrogenase-like C-terminal" evidence="2">
    <location>
        <begin position="166"/>
        <end position="298"/>
    </location>
</feature>
<dbReference type="AlphaFoldDB" id="A0A2Z6N405"/>
<evidence type="ECO:0000256" key="1">
    <source>
        <dbReference type="ARBA" id="ARBA00023002"/>
    </source>
</evidence>
<dbReference type="OrthoDB" id="809632at2759"/>
<keyword evidence="1" id="KW-0560">Oxidoreductase</keyword>
<feature type="domain" description="Oxidoreductase N-terminal" evidence="3">
    <location>
        <begin position="7"/>
        <end position="117"/>
    </location>
</feature>
<gene>
    <name evidence="4" type="ORF">TSUD_353810</name>
</gene>